<protein>
    <submittedName>
        <fullName evidence="1">Uncharacterized protein</fullName>
    </submittedName>
</protein>
<name>A0A401TQL8_CHIPU</name>
<organism evidence="1 2">
    <name type="scientific">Chiloscyllium punctatum</name>
    <name type="common">Brownbanded bambooshark</name>
    <name type="synonym">Hemiscyllium punctatum</name>
    <dbReference type="NCBI Taxonomy" id="137246"/>
    <lineage>
        <taxon>Eukaryota</taxon>
        <taxon>Metazoa</taxon>
        <taxon>Chordata</taxon>
        <taxon>Craniata</taxon>
        <taxon>Vertebrata</taxon>
        <taxon>Chondrichthyes</taxon>
        <taxon>Elasmobranchii</taxon>
        <taxon>Galeomorphii</taxon>
        <taxon>Galeoidea</taxon>
        <taxon>Orectolobiformes</taxon>
        <taxon>Hemiscylliidae</taxon>
        <taxon>Chiloscyllium</taxon>
    </lineage>
</organism>
<feature type="non-terminal residue" evidence="1">
    <location>
        <position position="81"/>
    </location>
</feature>
<evidence type="ECO:0000313" key="1">
    <source>
        <dbReference type="EMBL" id="GCC44888.1"/>
    </source>
</evidence>
<dbReference type="EMBL" id="BEZZ01141666">
    <property type="protein sequence ID" value="GCC44888.1"/>
    <property type="molecule type" value="Genomic_DNA"/>
</dbReference>
<keyword evidence="2" id="KW-1185">Reference proteome</keyword>
<sequence>MYFTLPKSPDPLKQTVIEILTAAAFEIRNPSFWLFPFSSSEVTATPKETTGTTVIAATTPTEKLTTTVKTTPTGSTTSFKP</sequence>
<reference evidence="1 2" key="1">
    <citation type="journal article" date="2018" name="Nat. Ecol. Evol.">
        <title>Shark genomes provide insights into elasmobranch evolution and the origin of vertebrates.</title>
        <authorList>
            <person name="Hara Y"/>
            <person name="Yamaguchi K"/>
            <person name="Onimaru K"/>
            <person name="Kadota M"/>
            <person name="Koyanagi M"/>
            <person name="Keeley SD"/>
            <person name="Tatsumi K"/>
            <person name="Tanaka K"/>
            <person name="Motone F"/>
            <person name="Kageyama Y"/>
            <person name="Nozu R"/>
            <person name="Adachi N"/>
            <person name="Nishimura O"/>
            <person name="Nakagawa R"/>
            <person name="Tanegashima C"/>
            <person name="Kiyatake I"/>
            <person name="Matsumoto R"/>
            <person name="Murakumo K"/>
            <person name="Nishida K"/>
            <person name="Terakita A"/>
            <person name="Kuratani S"/>
            <person name="Sato K"/>
            <person name="Hyodo S Kuraku.S."/>
        </authorList>
    </citation>
    <scope>NUCLEOTIDE SEQUENCE [LARGE SCALE GENOMIC DNA]</scope>
</reference>
<dbReference type="Proteomes" id="UP000287033">
    <property type="component" value="Unassembled WGS sequence"/>
</dbReference>
<proteinExistence type="predicted"/>
<comment type="caution">
    <text evidence="1">The sequence shown here is derived from an EMBL/GenBank/DDBJ whole genome shotgun (WGS) entry which is preliminary data.</text>
</comment>
<gene>
    <name evidence="1" type="ORF">chiPu_0028836</name>
</gene>
<dbReference type="AlphaFoldDB" id="A0A401TQL8"/>
<accession>A0A401TQL8</accession>
<evidence type="ECO:0000313" key="2">
    <source>
        <dbReference type="Proteomes" id="UP000287033"/>
    </source>
</evidence>